<keyword evidence="1" id="KW-1133">Transmembrane helix</keyword>
<keyword evidence="1" id="KW-0812">Transmembrane</keyword>
<evidence type="ECO:0000256" key="1">
    <source>
        <dbReference type="SAM" id="Phobius"/>
    </source>
</evidence>
<dbReference type="Proteomes" id="UP000294685">
    <property type="component" value="Unassembled WGS sequence"/>
</dbReference>
<keyword evidence="1" id="KW-0472">Membrane</keyword>
<proteinExistence type="predicted"/>
<accession>A0ABY2DMS5</accession>
<gene>
    <name evidence="2" type="ORF">E0I61_15840</name>
</gene>
<evidence type="ECO:0000313" key="3">
    <source>
        <dbReference type="Proteomes" id="UP000294685"/>
    </source>
</evidence>
<keyword evidence="3" id="KW-1185">Reference proteome</keyword>
<organism evidence="2 3">
    <name type="scientific">Flavobacterium ranwuense</name>
    <dbReference type="NCBI Taxonomy" id="2541725"/>
    <lineage>
        <taxon>Bacteria</taxon>
        <taxon>Pseudomonadati</taxon>
        <taxon>Bacteroidota</taxon>
        <taxon>Flavobacteriia</taxon>
        <taxon>Flavobacteriales</taxon>
        <taxon>Flavobacteriaceae</taxon>
        <taxon>Flavobacterium</taxon>
    </lineage>
</organism>
<name>A0ABY2DMS5_9FLAO</name>
<comment type="caution">
    <text evidence="2">The sequence shown here is derived from an EMBL/GenBank/DDBJ whole genome shotgun (WGS) entry which is preliminary data.</text>
</comment>
<protein>
    <submittedName>
        <fullName evidence="2">Uncharacterized protein</fullName>
    </submittedName>
</protein>
<evidence type="ECO:0000313" key="2">
    <source>
        <dbReference type="EMBL" id="TDE26945.1"/>
    </source>
</evidence>
<dbReference type="EMBL" id="SMLH01000013">
    <property type="protein sequence ID" value="TDE26945.1"/>
    <property type="molecule type" value="Genomic_DNA"/>
</dbReference>
<dbReference type="RefSeq" id="WP_132072617.1">
    <property type="nucleotide sequence ID" value="NZ_SMLH01000013.1"/>
</dbReference>
<reference evidence="2 3" key="1">
    <citation type="submission" date="2019-03" db="EMBL/GenBank/DDBJ databases">
        <title>Novel species of Flavobacterium.</title>
        <authorList>
            <person name="Liu Q."/>
            <person name="Xin Y.-H."/>
        </authorList>
    </citation>
    <scope>NUCLEOTIDE SEQUENCE [LARGE SCALE GENOMIC DNA]</scope>
    <source>
        <strain evidence="2 3">LB2P22</strain>
    </source>
</reference>
<feature type="transmembrane region" description="Helical" evidence="1">
    <location>
        <begin position="14"/>
        <end position="36"/>
    </location>
</feature>
<sequence length="134" mass="15927">MEDFYTNHQGLLEFIGLILGIFAIYISIIQPILSFTKAQKKANKDKRFETYHNLIDHFAGANGGTKLDRQIAIAFELRRFPEYHPVTKRILKDWINKHDESTESVIKRLVKEMQLTVNYIEASYFERRFNFRKK</sequence>